<evidence type="ECO:0000256" key="5">
    <source>
        <dbReference type="SAM" id="Coils"/>
    </source>
</evidence>
<evidence type="ECO:0000256" key="2">
    <source>
        <dbReference type="ARBA" id="ARBA00023015"/>
    </source>
</evidence>
<dbReference type="PANTHER" id="PTHR11462">
    <property type="entry name" value="JUN TRANSCRIPTION FACTOR-RELATED"/>
    <property type="match status" value="1"/>
</dbReference>
<dbReference type="Gene3D" id="1.20.5.170">
    <property type="match status" value="1"/>
</dbReference>
<name>A0AAU9WZQ3_9CNID</name>
<dbReference type="Proteomes" id="UP001159428">
    <property type="component" value="Unassembled WGS sequence"/>
</dbReference>
<gene>
    <name evidence="7" type="ORF">PMEA_00014848</name>
</gene>
<dbReference type="SMART" id="SM00338">
    <property type="entry name" value="BRLZ"/>
    <property type="match status" value="1"/>
</dbReference>
<evidence type="ECO:0000259" key="6">
    <source>
        <dbReference type="PROSITE" id="PS50217"/>
    </source>
</evidence>
<evidence type="ECO:0000256" key="4">
    <source>
        <dbReference type="ARBA" id="ARBA00023163"/>
    </source>
</evidence>
<keyword evidence="5" id="KW-0175">Coiled coil</keyword>
<reference evidence="7 8" key="1">
    <citation type="submission" date="2022-05" db="EMBL/GenBank/DDBJ databases">
        <authorList>
            <consortium name="Genoscope - CEA"/>
            <person name="William W."/>
        </authorList>
    </citation>
    <scope>NUCLEOTIDE SEQUENCE [LARGE SCALE GENOMIC DNA]</scope>
</reference>
<keyword evidence="2" id="KW-0805">Transcription regulation</keyword>
<evidence type="ECO:0000313" key="7">
    <source>
        <dbReference type="EMBL" id="CAH3131829.1"/>
    </source>
</evidence>
<dbReference type="InterPro" id="IPR046347">
    <property type="entry name" value="bZIP_sf"/>
</dbReference>
<dbReference type="GO" id="GO:0000981">
    <property type="term" value="F:DNA-binding transcription factor activity, RNA polymerase II-specific"/>
    <property type="evidence" value="ECO:0007669"/>
    <property type="project" value="TreeGrafter"/>
</dbReference>
<sequence length="365" mass="40466">MEETSDTPFYQDEGISSHIISPYLFDKSALHLNLQPLAEDPKIGDLKKHATPSELRSPDLGLLKLGSPELEKMIMSLQGNVTSVSNVSSLFNSNVHAPVNADHDHEPYSRGFTGALQDLHDRQISRESSLIDLADNAAESTDPFLGHTTVRNASFLTTVPAATIRTSTESVVYSSNSSRVDANDFFASNGGSFSAPVKGGTIYPYNASGVPGYTTLYSYPSENPPYSAYQDFNLENTANLRAFASYNNALAQEKTELSGYKLENQGQIVSDHGSLQPIDLEVQEIVKRERKKQRNRIASSKCRKRKLEREARLETRVKELKERNIELNAVANALKQQGNKAFYSKLSEVTAINELNTYFHAKQLL</sequence>
<dbReference type="InterPro" id="IPR002112">
    <property type="entry name" value="Leuzip_Jun"/>
</dbReference>
<dbReference type="InterPro" id="IPR050946">
    <property type="entry name" value="AP-1_TF_bZIP"/>
</dbReference>
<dbReference type="GO" id="GO:0000978">
    <property type="term" value="F:RNA polymerase II cis-regulatory region sequence-specific DNA binding"/>
    <property type="evidence" value="ECO:0007669"/>
    <property type="project" value="TreeGrafter"/>
</dbReference>
<dbReference type="PROSITE" id="PS50217">
    <property type="entry name" value="BZIP"/>
    <property type="match status" value="1"/>
</dbReference>
<evidence type="ECO:0000256" key="1">
    <source>
        <dbReference type="ARBA" id="ARBA00006882"/>
    </source>
</evidence>
<comment type="similarity">
    <text evidence="1">Belongs to the bZIP family. Jun subfamily.</text>
</comment>
<keyword evidence="8" id="KW-1185">Reference proteome</keyword>
<proteinExistence type="inferred from homology"/>
<comment type="caution">
    <text evidence="7">The sequence shown here is derived from an EMBL/GenBank/DDBJ whole genome shotgun (WGS) entry which is preliminary data.</text>
</comment>
<accession>A0AAU9WZQ3</accession>
<dbReference type="GO" id="GO:0042127">
    <property type="term" value="P:regulation of cell population proliferation"/>
    <property type="evidence" value="ECO:0007669"/>
    <property type="project" value="TreeGrafter"/>
</dbReference>
<keyword evidence="3" id="KW-0238">DNA-binding</keyword>
<dbReference type="PRINTS" id="PR00043">
    <property type="entry name" value="LEUZIPPRJUN"/>
</dbReference>
<dbReference type="Pfam" id="PF03957">
    <property type="entry name" value="Jun"/>
    <property type="match status" value="1"/>
</dbReference>
<dbReference type="CDD" id="cd14696">
    <property type="entry name" value="bZIP_Jun"/>
    <property type="match status" value="1"/>
</dbReference>
<feature type="domain" description="BZIP" evidence="6">
    <location>
        <begin position="287"/>
        <end position="337"/>
    </location>
</feature>
<organism evidence="7 8">
    <name type="scientific">Pocillopora meandrina</name>
    <dbReference type="NCBI Taxonomy" id="46732"/>
    <lineage>
        <taxon>Eukaryota</taxon>
        <taxon>Metazoa</taxon>
        <taxon>Cnidaria</taxon>
        <taxon>Anthozoa</taxon>
        <taxon>Hexacorallia</taxon>
        <taxon>Scleractinia</taxon>
        <taxon>Astrocoeniina</taxon>
        <taxon>Pocilloporidae</taxon>
        <taxon>Pocillopora</taxon>
    </lineage>
</organism>
<dbReference type="InterPro" id="IPR005643">
    <property type="entry name" value="JNK"/>
</dbReference>
<evidence type="ECO:0000256" key="3">
    <source>
        <dbReference type="ARBA" id="ARBA00023125"/>
    </source>
</evidence>
<evidence type="ECO:0000313" key="8">
    <source>
        <dbReference type="Proteomes" id="UP001159428"/>
    </source>
</evidence>
<dbReference type="InterPro" id="IPR004827">
    <property type="entry name" value="bZIP"/>
</dbReference>
<dbReference type="Pfam" id="PF00170">
    <property type="entry name" value="bZIP_1"/>
    <property type="match status" value="1"/>
</dbReference>
<dbReference type="GO" id="GO:0051726">
    <property type="term" value="P:regulation of cell cycle"/>
    <property type="evidence" value="ECO:0007669"/>
    <property type="project" value="TreeGrafter"/>
</dbReference>
<feature type="coiled-coil region" evidence="5">
    <location>
        <begin position="290"/>
        <end position="337"/>
    </location>
</feature>
<dbReference type="GO" id="GO:0005667">
    <property type="term" value="C:transcription regulator complex"/>
    <property type="evidence" value="ECO:0007669"/>
    <property type="project" value="TreeGrafter"/>
</dbReference>
<dbReference type="PROSITE" id="PS00036">
    <property type="entry name" value="BZIP_BASIC"/>
    <property type="match status" value="1"/>
</dbReference>
<protein>
    <recommendedName>
        <fullName evidence="6">BZIP domain-containing protein</fullName>
    </recommendedName>
</protein>
<dbReference type="PANTHER" id="PTHR11462:SF35">
    <property type="entry name" value="TRANSCRIPTION FACTOR JRA"/>
    <property type="match status" value="1"/>
</dbReference>
<dbReference type="SUPFAM" id="SSF57959">
    <property type="entry name" value="Leucine zipper domain"/>
    <property type="match status" value="1"/>
</dbReference>
<dbReference type="AlphaFoldDB" id="A0AAU9WZQ3"/>
<dbReference type="EMBL" id="CALNXJ010000026">
    <property type="protein sequence ID" value="CAH3131829.1"/>
    <property type="molecule type" value="Genomic_DNA"/>
</dbReference>
<keyword evidence="4" id="KW-0804">Transcription</keyword>